<dbReference type="Pfam" id="PF02913">
    <property type="entry name" value="FAD-oxidase_C"/>
    <property type="match status" value="1"/>
</dbReference>
<comment type="cofactor">
    <cofactor evidence="1">
        <name>FAD</name>
        <dbReference type="ChEBI" id="CHEBI:57692"/>
    </cofactor>
</comment>
<evidence type="ECO:0000256" key="1">
    <source>
        <dbReference type="ARBA" id="ARBA00001974"/>
    </source>
</evidence>
<dbReference type="PROSITE" id="PS51387">
    <property type="entry name" value="FAD_PCMH"/>
    <property type="match status" value="1"/>
</dbReference>
<organism evidence="12">
    <name type="scientific">Aegilops tauschii</name>
    <name type="common">Tausch's goatgrass</name>
    <name type="synonym">Aegilops squarrosa</name>
    <dbReference type="NCBI Taxonomy" id="37682"/>
    <lineage>
        <taxon>Eukaryota</taxon>
        <taxon>Viridiplantae</taxon>
        <taxon>Streptophyta</taxon>
        <taxon>Embryophyta</taxon>
        <taxon>Tracheophyta</taxon>
        <taxon>Spermatophyta</taxon>
        <taxon>Magnoliopsida</taxon>
        <taxon>Liliopsida</taxon>
        <taxon>Poales</taxon>
        <taxon>Poaceae</taxon>
        <taxon>BOP clade</taxon>
        <taxon>Pooideae</taxon>
        <taxon>Triticodae</taxon>
        <taxon>Triticeae</taxon>
        <taxon>Triticinae</taxon>
        <taxon>Aegilops</taxon>
    </lineage>
</organism>
<feature type="region of interest" description="Disordered" evidence="10">
    <location>
        <begin position="32"/>
        <end position="62"/>
    </location>
</feature>
<dbReference type="ExpressionAtlas" id="M8ASB6">
    <property type="expression patterns" value="baseline"/>
</dbReference>
<evidence type="ECO:0000259" key="11">
    <source>
        <dbReference type="PROSITE" id="PS51387"/>
    </source>
</evidence>
<feature type="compositionally biased region" description="Basic residues" evidence="10">
    <location>
        <begin position="632"/>
        <end position="641"/>
    </location>
</feature>
<dbReference type="FunFam" id="3.30.70.2740:FF:000002">
    <property type="entry name" value="D-2-hydroxyglutarate dehydrogenase mitochondrial"/>
    <property type="match status" value="1"/>
</dbReference>
<evidence type="ECO:0000256" key="2">
    <source>
        <dbReference type="ARBA" id="ARBA00008000"/>
    </source>
</evidence>
<dbReference type="Gene3D" id="3.30.70.2740">
    <property type="match status" value="1"/>
</dbReference>
<evidence type="ECO:0000256" key="7">
    <source>
        <dbReference type="ARBA" id="ARBA00051778"/>
    </source>
</evidence>
<dbReference type="Gene3D" id="1.10.45.10">
    <property type="entry name" value="Vanillyl-alcohol Oxidase, Chain A, domain 4"/>
    <property type="match status" value="1"/>
</dbReference>
<dbReference type="GO" id="GO:0071949">
    <property type="term" value="F:FAD binding"/>
    <property type="evidence" value="ECO:0007669"/>
    <property type="project" value="InterPro"/>
</dbReference>
<evidence type="ECO:0000256" key="10">
    <source>
        <dbReference type="SAM" id="MobiDB-lite"/>
    </source>
</evidence>
<dbReference type="GO" id="GO:0051990">
    <property type="term" value="F:(R)-2-hydroxyglutarate dehydrogenase activity"/>
    <property type="evidence" value="ECO:0007669"/>
    <property type="project" value="UniProtKB-EC"/>
</dbReference>
<comment type="similarity">
    <text evidence="2">Belongs to the FAD-binding oxidoreductase/transferase type 4 family.</text>
</comment>
<evidence type="ECO:0000313" key="12">
    <source>
        <dbReference type="EnsemblPlants" id="EMT04309"/>
    </source>
</evidence>
<keyword evidence="4" id="KW-0274">FAD</keyword>
<dbReference type="AlphaFoldDB" id="M8ASB6"/>
<feature type="compositionally biased region" description="Basic and acidic residues" evidence="10">
    <location>
        <begin position="600"/>
        <end position="612"/>
    </location>
</feature>
<reference evidence="12" key="1">
    <citation type="submission" date="2015-06" db="UniProtKB">
        <authorList>
            <consortium name="EnsemblPlants"/>
        </authorList>
    </citation>
    <scope>IDENTIFICATION</scope>
</reference>
<dbReference type="InterPro" id="IPR016164">
    <property type="entry name" value="FAD-linked_Oxase-like_C"/>
</dbReference>
<dbReference type="Gene3D" id="3.30.465.10">
    <property type="match status" value="1"/>
</dbReference>
<dbReference type="FunFam" id="1.10.45.10:FF:000001">
    <property type="entry name" value="D-lactate dehydrogenase mitochondrial"/>
    <property type="match status" value="1"/>
</dbReference>
<dbReference type="SUPFAM" id="SSF55103">
    <property type="entry name" value="FAD-linked oxidases, C-terminal domain"/>
    <property type="match status" value="1"/>
</dbReference>
<evidence type="ECO:0000256" key="6">
    <source>
        <dbReference type="ARBA" id="ARBA00039003"/>
    </source>
</evidence>
<dbReference type="InterPro" id="IPR016169">
    <property type="entry name" value="FAD-bd_PCMH_sub2"/>
</dbReference>
<dbReference type="GO" id="GO:0005739">
    <property type="term" value="C:mitochondrion"/>
    <property type="evidence" value="ECO:0007669"/>
    <property type="project" value="TreeGrafter"/>
</dbReference>
<evidence type="ECO:0000256" key="5">
    <source>
        <dbReference type="ARBA" id="ARBA00023002"/>
    </source>
</evidence>
<dbReference type="Gene3D" id="3.30.43.10">
    <property type="entry name" value="Uridine Diphospho-n-acetylenolpyruvylglucosamine Reductase, domain 2"/>
    <property type="match status" value="1"/>
</dbReference>
<proteinExistence type="inferred from homology"/>
<keyword evidence="5" id="KW-0560">Oxidoreductase</keyword>
<accession>M8ASB6</accession>
<comment type="function">
    <text evidence="8">Catalyzes the oxidation of D-2-hydroxyglutarate to alpha-ketoglutarate.</text>
</comment>
<dbReference type="InterPro" id="IPR004113">
    <property type="entry name" value="FAD-bd_oxidored_4_C"/>
</dbReference>
<evidence type="ECO:0000256" key="9">
    <source>
        <dbReference type="ARBA" id="ARBA00074469"/>
    </source>
</evidence>
<dbReference type="PANTHER" id="PTHR43716">
    <property type="entry name" value="D-2-HYDROXYGLUTARATE DEHYDROGENASE, MITOCHONDRIAL"/>
    <property type="match status" value="1"/>
</dbReference>
<dbReference type="InterPro" id="IPR051264">
    <property type="entry name" value="FAD-oxidored/transferase_4"/>
</dbReference>
<dbReference type="PANTHER" id="PTHR43716:SF1">
    <property type="entry name" value="D-2-HYDROXYGLUTARATE DEHYDROGENASE, MITOCHONDRIAL"/>
    <property type="match status" value="1"/>
</dbReference>
<evidence type="ECO:0000256" key="8">
    <source>
        <dbReference type="ARBA" id="ARBA00060008"/>
    </source>
</evidence>
<dbReference type="FunFam" id="3.30.43.10:FF:000002">
    <property type="entry name" value="D-2-hydroxyglutarate dehydrogenase, mitochondrial"/>
    <property type="match status" value="1"/>
</dbReference>
<dbReference type="InterPro" id="IPR016167">
    <property type="entry name" value="FAD-bd_PCMH_sub1"/>
</dbReference>
<dbReference type="Pfam" id="PF01565">
    <property type="entry name" value="FAD_binding_4"/>
    <property type="match status" value="1"/>
</dbReference>
<dbReference type="SUPFAM" id="SSF56176">
    <property type="entry name" value="FAD-binding/transporter-associated domain-like"/>
    <property type="match status" value="1"/>
</dbReference>
<feature type="compositionally biased region" description="Acidic residues" evidence="10">
    <location>
        <begin position="613"/>
        <end position="627"/>
    </location>
</feature>
<name>M8ASB6_AEGTA</name>
<protein>
    <recommendedName>
        <fullName evidence="9">Probable D-2-hydroxyglutarate dehydrogenase, mitochondrial</fullName>
        <ecNumber evidence="6">1.1.99.39</ecNumber>
    </recommendedName>
</protein>
<dbReference type="InterPro" id="IPR036318">
    <property type="entry name" value="FAD-bd_PCMH-like_sf"/>
</dbReference>
<sequence length="825" mass="90710">MALPSLLSHSRTRSSVLREPLRQGGLRALLAPWDPPSVHPHDRAAERACTPPSTGSSPPPLDWTRLGSRTISSGAGMSLTQYGLTNHTLTSQRRSYWTLCPQHSSFGPPAEIATKEAQHSVDDSFGVQQRTFGSAAEPIQRNPDYSVLNSDDVSYFKSILGDNGVVQDKDRVAVANVDWMGKYKGASQLLLLPKSTNEVSKVLAYCDSRRLAVVPQGGNTGLVGGSVPVHDEVNGILTCEAGCVLENLSTFVENEGFIMPLDLGAKGSCQIGGNISTNAGGLRFIRYGSLHGNVLGLEVVLANGTVLDMLTTLRKDNTGYDLKHLFVGSEGSLGIVTKVSILTPAKLPSTNVAFLSCNDYMSCQKLLLAARRSLGEILSAFEFMDRQCIDLAMTHLEGVHNPLPVSPYKFYVLIETTGSDESYDKAKLEAFLLRSMEDGLVADGVIAQDISQASNFWRIREGISEASVKVGAVYKYDLSIPVEKLYDIVEEMRSRVGDTAEVLGYGHLGDGNLHLNILSSKYSDNILAQIEPFVYEWTAGHRGSISAEHGLGLMKAEKIHYSKSPEAVQLMASIKKLMDPNSILNPYKVLPQSALSPEQEGQRAQREGGREEPEPEEDEVEEEEEEPVPAPARKRKKKKGAARTGEPRIKWASKEDECLAEAWKVVCLDPTTGTNQSIETYWDRIKAEFDERKLVDPYFKAMYMQRGAKAMGNHWGLIQSACNKWHGIVEEITARPESGTSIEDQDNNDQDFKYLHVFKRIEKCDKWAEVRRNLAKAKETYQPDAPTPGASEGRPDGNKGTKKGKHAESATARMHESIERCVADV</sequence>
<evidence type="ECO:0000256" key="4">
    <source>
        <dbReference type="ARBA" id="ARBA00022827"/>
    </source>
</evidence>
<evidence type="ECO:0000256" key="3">
    <source>
        <dbReference type="ARBA" id="ARBA00022630"/>
    </source>
</evidence>
<dbReference type="FunFam" id="3.30.465.10:FF:000001">
    <property type="entry name" value="D-2-hydroxyglutarate dehydrogenase, mitochondrial"/>
    <property type="match status" value="1"/>
</dbReference>
<dbReference type="FunFam" id="3.30.70.2190:FF:000001">
    <property type="entry name" value="D-2-hydroxyglutarate dehydrogenase mitochondrial"/>
    <property type="match status" value="1"/>
</dbReference>
<feature type="region of interest" description="Disordered" evidence="10">
    <location>
        <begin position="591"/>
        <end position="648"/>
    </location>
</feature>
<dbReference type="EC" id="1.1.99.39" evidence="6"/>
<dbReference type="InterPro" id="IPR016171">
    <property type="entry name" value="Vanillyl_alc_oxidase_C-sub2"/>
</dbReference>
<dbReference type="Gene3D" id="3.30.70.2190">
    <property type="match status" value="1"/>
</dbReference>
<comment type="catalytic activity">
    <reaction evidence="7">
        <text>(R)-2-hydroxyglutarate + A = 2-oxoglutarate + AH2</text>
        <dbReference type="Rhea" id="RHEA:38295"/>
        <dbReference type="ChEBI" id="CHEBI:13193"/>
        <dbReference type="ChEBI" id="CHEBI:15801"/>
        <dbReference type="ChEBI" id="CHEBI:16810"/>
        <dbReference type="ChEBI" id="CHEBI:17499"/>
        <dbReference type="EC" id="1.1.99.39"/>
    </reaction>
</comment>
<feature type="compositionally biased region" description="Basic and acidic residues" evidence="10">
    <location>
        <begin position="813"/>
        <end position="825"/>
    </location>
</feature>
<feature type="region of interest" description="Disordered" evidence="10">
    <location>
        <begin position="778"/>
        <end position="825"/>
    </location>
</feature>
<dbReference type="InterPro" id="IPR006094">
    <property type="entry name" value="Oxid_FAD_bind_N"/>
</dbReference>
<dbReference type="EnsemblPlants" id="EMT04309">
    <property type="protein sequence ID" value="EMT04309"/>
    <property type="gene ID" value="F775_04937"/>
</dbReference>
<feature type="domain" description="FAD-binding PCMH-type" evidence="11">
    <location>
        <begin position="164"/>
        <end position="346"/>
    </location>
</feature>
<dbReference type="InterPro" id="IPR016166">
    <property type="entry name" value="FAD-bd_PCMH"/>
</dbReference>
<keyword evidence="3" id="KW-0285">Flavoprotein</keyword>